<feature type="compositionally biased region" description="Basic residues" evidence="2">
    <location>
        <begin position="143"/>
        <end position="155"/>
    </location>
</feature>
<evidence type="ECO:0000256" key="2">
    <source>
        <dbReference type="SAM" id="MobiDB-lite"/>
    </source>
</evidence>
<proteinExistence type="predicted"/>
<feature type="compositionally biased region" description="Acidic residues" evidence="2">
    <location>
        <begin position="492"/>
        <end position="510"/>
    </location>
</feature>
<dbReference type="AlphaFoldDB" id="A0A7S3DUZ6"/>
<protein>
    <submittedName>
        <fullName evidence="3">Uncharacterized protein</fullName>
    </submittedName>
</protein>
<keyword evidence="1" id="KW-0175">Coiled coil</keyword>
<accession>A0A7S3DUZ6</accession>
<organism evidence="3">
    <name type="scientific">Entomoneis paludosa</name>
    <dbReference type="NCBI Taxonomy" id="265537"/>
    <lineage>
        <taxon>Eukaryota</taxon>
        <taxon>Sar</taxon>
        <taxon>Stramenopiles</taxon>
        <taxon>Ochrophyta</taxon>
        <taxon>Bacillariophyta</taxon>
        <taxon>Bacillariophyceae</taxon>
        <taxon>Bacillariophycidae</taxon>
        <taxon>Entomoneidaceae</taxon>
        <taxon>Entomoneis</taxon>
    </lineage>
</organism>
<feature type="compositionally biased region" description="Low complexity" evidence="2">
    <location>
        <begin position="159"/>
        <end position="170"/>
    </location>
</feature>
<sequence length="521" mass="58390">MADNEIALLKKQIEETILATAEKEEALAAAEQETAAAIAETEKIVAAKIAAREKAEAREKTSGSAALKARKGTFFSPWPHVWKIQRLGKHDKQEDLPDITGAFKAVCRVPEYFKRVPEYETIVEQSQSGSQKDDCNGSDKKEKAKQKKKRQKNKLAHFSIPSSASMSSKSGDSDRSGNSKKKNTTSQQNFDHSSSGTSTRTGNSESSMCQSYHQYPDFCGLFPSTKAHMIPNNESSNCFKYYNVVCQAVLGFYSEDGAKLERIAKEMAEVKYNFLRARITNHEICYDNKPCWILVPACSLQEVLDWEPTKAYPVLAVANRAPGVEVEEAYRRLCPDPYTGEKFDVEAGVLKRWKCTRPAFHEATENLRQMTLAMAETLVGEGFEVKPDETLRPQNPTPAKEDCSNIIKKLQSKDKAQFEETRKSLNEDGIKLPQAMPEIGDLDDYELLLFEVDPSAKLDVYPDPMLLLIKAAINWSWFCGQKLLPTYCGSANEEDEGEEGEESDVEEEESPPIPTTIEFKL</sequence>
<evidence type="ECO:0000256" key="1">
    <source>
        <dbReference type="SAM" id="Coils"/>
    </source>
</evidence>
<name>A0A7S3DUZ6_9STRA</name>
<gene>
    <name evidence="3" type="ORF">APAL1065_LOCUS22383</name>
</gene>
<feature type="coiled-coil region" evidence="1">
    <location>
        <begin position="13"/>
        <end position="40"/>
    </location>
</feature>
<feature type="region of interest" description="Disordered" evidence="2">
    <location>
        <begin position="490"/>
        <end position="521"/>
    </location>
</feature>
<evidence type="ECO:0000313" key="3">
    <source>
        <dbReference type="EMBL" id="CAD9985806.1"/>
    </source>
</evidence>
<feature type="region of interest" description="Disordered" evidence="2">
    <location>
        <begin position="122"/>
        <end position="208"/>
    </location>
</feature>
<feature type="compositionally biased region" description="Low complexity" evidence="2">
    <location>
        <begin position="193"/>
        <end position="207"/>
    </location>
</feature>
<dbReference type="EMBL" id="HBHT01033274">
    <property type="protein sequence ID" value="CAD9985806.1"/>
    <property type="molecule type" value="Transcribed_RNA"/>
</dbReference>
<reference evidence="3" key="1">
    <citation type="submission" date="2021-01" db="EMBL/GenBank/DDBJ databases">
        <authorList>
            <person name="Corre E."/>
            <person name="Pelletier E."/>
            <person name="Niang G."/>
            <person name="Scheremetjew M."/>
            <person name="Finn R."/>
            <person name="Kale V."/>
            <person name="Holt S."/>
            <person name="Cochrane G."/>
            <person name="Meng A."/>
            <person name="Brown T."/>
            <person name="Cohen L."/>
        </authorList>
    </citation>
    <scope>NUCLEOTIDE SEQUENCE</scope>
    <source>
        <strain evidence="3">CCMP125</strain>
    </source>
</reference>
<feature type="compositionally biased region" description="Basic and acidic residues" evidence="2">
    <location>
        <begin position="131"/>
        <end position="142"/>
    </location>
</feature>